<evidence type="ECO:0000313" key="2">
    <source>
        <dbReference type="WBParaSite" id="jg22586"/>
    </source>
</evidence>
<name>A0A915DS67_9BILA</name>
<dbReference type="WBParaSite" id="jg22586">
    <property type="protein sequence ID" value="jg22586"/>
    <property type="gene ID" value="jg22586"/>
</dbReference>
<accession>A0A915DS67</accession>
<sequence length="77" mass="9338">MKATPNLTDQHRRDRLEFAHLHMSWTHEWESVIFSDEKKFNLDGPDGFSYYLRDLRKEQRFFSKRNFGGGRFRSAKN</sequence>
<dbReference type="GO" id="GO:0003676">
    <property type="term" value="F:nucleic acid binding"/>
    <property type="evidence" value="ECO:0007669"/>
    <property type="project" value="InterPro"/>
</dbReference>
<organism evidence="1 2">
    <name type="scientific">Ditylenchus dipsaci</name>
    <dbReference type="NCBI Taxonomy" id="166011"/>
    <lineage>
        <taxon>Eukaryota</taxon>
        <taxon>Metazoa</taxon>
        <taxon>Ecdysozoa</taxon>
        <taxon>Nematoda</taxon>
        <taxon>Chromadorea</taxon>
        <taxon>Rhabditida</taxon>
        <taxon>Tylenchina</taxon>
        <taxon>Tylenchomorpha</taxon>
        <taxon>Sphaerularioidea</taxon>
        <taxon>Anguinidae</taxon>
        <taxon>Anguininae</taxon>
        <taxon>Ditylenchus</taxon>
    </lineage>
</organism>
<protein>
    <submittedName>
        <fullName evidence="2">Transposable element Tc3 transposase</fullName>
    </submittedName>
</protein>
<reference evidence="2" key="1">
    <citation type="submission" date="2022-11" db="UniProtKB">
        <authorList>
            <consortium name="WormBaseParasite"/>
        </authorList>
    </citation>
    <scope>IDENTIFICATION</scope>
</reference>
<dbReference type="AlphaFoldDB" id="A0A915DS67"/>
<dbReference type="Gene3D" id="3.30.420.10">
    <property type="entry name" value="Ribonuclease H-like superfamily/Ribonuclease H"/>
    <property type="match status" value="1"/>
</dbReference>
<proteinExistence type="predicted"/>
<evidence type="ECO:0000313" key="1">
    <source>
        <dbReference type="Proteomes" id="UP000887574"/>
    </source>
</evidence>
<dbReference type="InterPro" id="IPR036397">
    <property type="entry name" value="RNaseH_sf"/>
</dbReference>
<dbReference type="Proteomes" id="UP000887574">
    <property type="component" value="Unplaced"/>
</dbReference>
<keyword evidence="1" id="KW-1185">Reference proteome</keyword>